<reference evidence="3" key="2">
    <citation type="journal article" date="2023" name="Microbiol Resour">
        <title>Decontamination and Annotation of the Draft Genome Sequence of the Oomycete Lagenidium giganteum ARSEF 373.</title>
        <authorList>
            <person name="Morgan W.R."/>
            <person name="Tartar A."/>
        </authorList>
    </citation>
    <scope>NUCLEOTIDE SEQUENCE</scope>
    <source>
        <strain evidence="3">ARSEF 373</strain>
    </source>
</reference>
<gene>
    <name evidence="3" type="ORF">N0F65_009087</name>
</gene>
<keyword evidence="4" id="KW-1185">Reference proteome</keyword>
<evidence type="ECO:0000256" key="1">
    <source>
        <dbReference type="SAM" id="MobiDB-lite"/>
    </source>
</evidence>
<dbReference type="InterPro" id="IPR011705">
    <property type="entry name" value="BACK"/>
</dbReference>
<dbReference type="PANTHER" id="PTHR24410:SF23">
    <property type="entry name" value="BTB DOMAIN-CONTAINING PROTEIN-RELATED"/>
    <property type="match status" value="1"/>
</dbReference>
<reference evidence="3" key="1">
    <citation type="submission" date="2022-11" db="EMBL/GenBank/DDBJ databases">
        <authorList>
            <person name="Morgan W.R."/>
            <person name="Tartar A."/>
        </authorList>
    </citation>
    <scope>NUCLEOTIDE SEQUENCE</scope>
    <source>
        <strain evidence="3">ARSEF 373</strain>
    </source>
</reference>
<dbReference type="InterPro" id="IPR051481">
    <property type="entry name" value="BTB-POZ/Galectin-3-binding"/>
</dbReference>
<dbReference type="InterPro" id="IPR011333">
    <property type="entry name" value="SKP1/BTB/POZ_sf"/>
</dbReference>
<comment type="caution">
    <text evidence="3">The sequence shown here is derived from an EMBL/GenBank/DDBJ whole genome shotgun (WGS) entry which is preliminary data.</text>
</comment>
<feature type="domain" description="BTB" evidence="2">
    <location>
        <begin position="104"/>
        <end position="183"/>
    </location>
</feature>
<name>A0AAV2YLL3_9STRA</name>
<proteinExistence type="predicted"/>
<dbReference type="Pfam" id="PF00651">
    <property type="entry name" value="BTB"/>
    <property type="match status" value="1"/>
</dbReference>
<accession>A0AAV2YLL3</accession>
<evidence type="ECO:0000313" key="3">
    <source>
        <dbReference type="EMBL" id="DAZ95885.1"/>
    </source>
</evidence>
<protein>
    <recommendedName>
        <fullName evidence="2">BTB domain-containing protein</fullName>
    </recommendedName>
</protein>
<dbReference type="PROSITE" id="PS50097">
    <property type="entry name" value="BTB"/>
    <property type="match status" value="1"/>
</dbReference>
<evidence type="ECO:0000313" key="4">
    <source>
        <dbReference type="Proteomes" id="UP001146120"/>
    </source>
</evidence>
<feature type="region of interest" description="Disordered" evidence="1">
    <location>
        <begin position="1"/>
        <end position="76"/>
    </location>
</feature>
<dbReference type="InterPro" id="IPR000210">
    <property type="entry name" value="BTB/POZ_dom"/>
</dbReference>
<dbReference type="PANTHER" id="PTHR24410">
    <property type="entry name" value="HL07962P-RELATED"/>
    <property type="match status" value="1"/>
</dbReference>
<dbReference type="SMART" id="SM00875">
    <property type="entry name" value="BACK"/>
    <property type="match status" value="1"/>
</dbReference>
<dbReference type="Proteomes" id="UP001146120">
    <property type="component" value="Unassembled WGS sequence"/>
</dbReference>
<dbReference type="SMART" id="SM00225">
    <property type="entry name" value="BTB"/>
    <property type="match status" value="1"/>
</dbReference>
<dbReference type="EMBL" id="DAKRPA010000186">
    <property type="protein sequence ID" value="DAZ95885.1"/>
    <property type="molecule type" value="Genomic_DNA"/>
</dbReference>
<dbReference type="Gene3D" id="1.25.40.420">
    <property type="match status" value="1"/>
</dbReference>
<feature type="compositionally biased region" description="Low complexity" evidence="1">
    <location>
        <begin position="57"/>
        <end position="73"/>
    </location>
</feature>
<organism evidence="3 4">
    <name type="scientific">Lagenidium giganteum</name>
    <dbReference type="NCBI Taxonomy" id="4803"/>
    <lineage>
        <taxon>Eukaryota</taxon>
        <taxon>Sar</taxon>
        <taxon>Stramenopiles</taxon>
        <taxon>Oomycota</taxon>
        <taxon>Peronosporomycetes</taxon>
        <taxon>Pythiales</taxon>
        <taxon>Pythiaceae</taxon>
    </lineage>
</organism>
<evidence type="ECO:0000259" key="2">
    <source>
        <dbReference type="PROSITE" id="PS50097"/>
    </source>
</evidence>
<dbReference type="AlphaFoldDB" id="A0AAV2YLL3"/>
<dbReference type="Gene3D" id="3.30.710.10">
    <property type="entry name" value="Potassium Channel Kv1.1, Chain A"/>
    <property type="match status" value="1"/>
</dbReference>
<dbReference type="SUPFAM" id="SSF54695">
    <property type="entry name" value="POZ domain"/>
    <property type="match status" value="1"/>
</dbReference>
<sequence>MAPSGVARTQRSRSAEPTMHPYHTNGRESAHVRTVASPMDSSAPPSGEEDDDRSETSSETTSSSQSGAKTSSSYANHRDLAARLKRVVRSHGSDVNFDADLVGADVVLCVTPAKQRDGEDGAAVKRFHAHRFMLAASSEPFRAMLTGHMREASEREVDIHDLDPEIVEKMLLYIYTGEVTLSVGDVLRTLLAAEMYELGGLRATCITFVLHNANHVLRGDQIVELPEKVLVEIIEQDELQMREVALLDALVTWGESRGDDGKDMLGRLSELMEHVRFPTMTVGDLYGKVRPLVRAGFIHESLLTEALFYHLKWGNQSGQDSERMRPRALAAALRKRKRVSFIQHVSFVNE</sequence>